<dbReference type="EMBL" id="JBANQN010000006">
    <property type="protein sequence ID" value="KAK6786302.1"/>
    <property type="molecule type" value="Genomic_DNA"/>
</dbReference>
<proteinExistence type="predicted"/>
<protein>
    <submittedName>
        <fullName evidence="2">Uncharacterized protein</fullName>
    </submittedName>
</protein>
<organism evidence="2 3">
    <name type="scientific">Solanum bulbocastanum</name>
    <name type="common">Wild potato</name>
    <dbReference type="NCBI Taxonomy" id="147425"/>
    <lineage>
        <taxon>Eukaryota</taxon>
        <taxon>Viridiplantae</taxon>
        <taxon>Streptophyta</taxon>
        <taxon>Embryophyta</taxon>
        <taxon>Tracheophyta</taxon>
        <taxon>Spermatophyta</taxon>
        <taxon>Magnoliopsida</taxon>
        <taxon>eudicotyledons</taxon>
        <taxon>Gunneridae</taxon>
        <taxon>Pentapetalae</taxon>
        <taxon>asterids</taxon>
        <taxon>lamiids</taxon>
        <taxon>Solanales</taxon>
        <taxon>Solanaceae</taxon>
        <taxon>Solanoideae</taxon>
        <taxon>Solaneae</taxon>
        <taxon>Solanum</taxon>
    </lineage>
</organism>
<gene>
    <name evidence="2" type="ORF">RDI58_014827</name>
</gene>
<comment type="caution">
    <text evidence="2">The sequence shown here is derived from an EMBL/GenBank/DDBJ whole genome shotgun (WGS) entry which is preliminary data.</text>
</comment>
<dbReference type="PANTHER" id="PTHR10775">
    <property type="entry name" value="OS08G0208400 PROTEIN"/>
    <property type="match status" value="1"/>
</dbReference>
<evidence type="ECO:0000256" key="1">
    <source>
        <dbReference type="SAM" id="MobiDB-lite"/>
    </source>
</evidence>
<evidence type="ECO:0000313" key="3">
    <source>
        <dbReference type="Proteomes" id="UP001371456"/>
    </source>
</evidence>
<dbReference type="Proteomes" id="UP001371456">
    <property type="component" value="Unassembled WGS sequence"/>
</dbReference>
<keyword evidence="3" id="KW-1185">Reference proteome</keyword>
<reference evidence="2 3" key="1">
    <citation type="submission" date="2024-02" db="EMBL/GenBank/DDBJ databases">
        <title>de novo genome assembly of Solanum bulbocastanum strain 11H21.</title>
        <authorList>
            <person name="Hosaka A.J."/>
        </authorList>
    </citation>
    <scope>NUCLEOTIDE SEQUENCE [LARGE SCALE GENOMIC DNA]</scope>
    <source>
        <tissue evidence="2">Young leaves</tissue>
    </source>
</reference>
<sequence>MNMFPNSRNIETTQATPPIENPIELLVNEAFGGLRHKGVDVGPSLVVEEEETLHDTLALTKKNLFELLKDGSQELYEGSKYSKLKFLLKLYHIKCLSGLSDKGMTMILDLLTDAFKFAKIPDSFYEAKKIINKLSLDYIKIDACPNDCMLYWEDDVNVKTCKYCHTSRWKPKKKSNTWKPKKKSNTYHTPTTSKKKKKKQKKMPAKILRYFPLKPRLQRLFMCSKISEHMRWYTEYDNKDGTLRHPRDGKAWKKFDTTFPEFSSDPRNVRLGLASDGFNPFGTMSTSHSIWPVILVPYNLPPWLCMKQPNFILSMIILGLRALGNNIDVYLQPLIKELKELWSDGVDTFDSSKNEILECERLLCGQLATFLDLIAYLVGTHILVLHVPLVILTQNLVDFLILESGVLLVIVDFYLEITNLE</sequence>
<feature type="region of interest" description="Disordered" evidence="1">
    <location>
        <begin position="171"/>
        <end position="201"/>
    </location>
</feature>
<dbReference type="AlphaFoldDB" id="A0AAN8TJC8"/>
<dbReference type="PANTHER" id="PTHR10775:SF158">
    <property type="entry name" value="TNP2-LIKE TRANSPOSON PROTEIN"/>
    <property type="match status" value="1"/>
</dbReference>
<feature type="compositionally biased region" description="Basic residues" evidence="1">
    <location>
        <begin position="171"/>
        <end position="185"/>
    </location>
</feature>
<evidence type="ECO:0000313" key="2">
    <source>
        <dbReference type="EMBL" id="KAK6786302.1"/>
    </source>
</evidence>
<name>A0AAN8TJC8_SOLBU</name>
<dbReference type="Pfam" id="PF02992">
    <property type="entry name" value="Transposase_21"/>
    <property type="match status" value="1"/>
</dbReference>
<dbReference type="InterPro" id="IPR004242">
    <property type="entry name" value="Transposase_21"/>
</dbReference>
<accession>A0AAN8TJC8</accession>